<sequence>MSYINAVRQLLTGFCRTKVQTCNFYAAPSGFGKKARLPPGYDETFGIVLTKAAWVWKQLDEPTKADYVKRAREITEERKLAFENLPDPEKDELMKQHKEKKELEKANKAVKKVGPSEHAGRYIFIREFCERKPKAESAEEREILFDQAMKSWDELSPESREVFNNRAIEQKMQSKKKEPAGTPDSPDVTLQKKKPFYAFKKTKQTEGGPANPKIGTDRLPNASGNPLSLEIQWISTGIPVENGGSTKLPPNLLVVRWNPPICHWISTGFPVETMSFNES</sequence>
<dbReference type="Proteomes" id="UP000887574">
    <property type="component" value="Unplaced"/>
</dbReference>
<feature type="region of interest" description="Disordered" evidence="1">
    <location>
        <begin position="170"/>
        <end position="190"/>
    </location>
</feature>
<keyword evidence="2" id="KW-1185">Reference proteome</keyword>
<dbReference type="AlphaFoldDB" id="A0A915EQV0"/>
<organism evidence="2 3">
    <name type="scientific">Ditylenchus dipsaci</name>
    <dbReference type="NCBI Taxonomy" id="166011"/>
    <lineage>
        <taxon>Eukaryota</taxon>
        <taxon>Metazoa</taxon>
        <taxon>Ecdysozoa</taxon>
        <taxon>Nematoda</taxon>
        <taxon>Chromadorea</taxon>
        <taxon>Rhabditida</taxon>
        <taxon>Tylenchina</taxon>
        <taxon>Tylenchomorpha</taxon>
        <taxon>Sphaerularioidea</taxon>
        <taxon>Anguinidae</taxon>
        <taxon>Anguininae</taxon>
        <taxon>Ditylenchus</taxon>
    </lineage>
</organism>
<protein>
    <submittedName>
        <fullName evidence="3">HMG box domain-containing protein</fullName>
    </submittedName>
</protein>
<reference evidence="3" key="1">
    <citation type="submission" date="2022-11" db="UniProtKB">
        <authorList>
            <consortium name="WormBaseParasite"/>
        </authorList>
    </citation>
    <scope>IDENTIFICATION</scope>
</reference>
<name>A0A915EQV0_9BILA</name>
<evidence type="ECO:0000256" key="1">
    <source>
        <dbReference type="SAM" id="MobiDB-lite"/>
    </source>
</evidence>
<dbReference type="WBParaSite" id="jg9455">
    <property type="protein sequence ID" value="jg9455"/>
    <property type="gene ID" value="jg9455"/>
</dbReference>
<proteinExistence type="predicted"/>
<evidence type="ECO:0000313" key="2">
    <source>
        <dbReference type="Proteomes" id="UP000887574"/>
    </source>
</evidence>
<evidence type="ECO:0000313" key="3">
    <source>
        <dbReference type="WBParaSite" id="jg9455"/>
    </source>
</evidence>
<accession>A0A915EQV0</accession>